<evidence type="ECO:0000256" key="5">
    <source>
        <dbReference type="ARBA" id="ARBA00023136"/>
    </source>
</evidence>
<name>A0ABW1NJD1_9ACTN</name>
<evidence type="ECO:0000256" key="6">
    <source>
        <dbReference type="SAM" id="Phobius"/>
    </source>
</evidence>
<dbReference type="InterPro" id="IPR001123">
    <property type="entry name" value="LeuE-type"/>
</dbReference>
<keyword evidence="5 6" id="KW-0472">Membrane</keyword>
<comment type="caution">
    <text evidence="7">The sequence shown here is derived from an EMBL/GenBank/DDBJ whole genome shotgun (WGS) entry which is preliminary data.</text>
</comment>
<evidence type="ECO:0000256" key="2">
    <source>
        <dbReference type="ARBA" id="ARBA00022475"/>
    </source>
</evidence>
<comment type="subcellular location">
    <subcellularLocation>
        <location evidence="1">Cell membrane</location>
        <topology evidence="1">Multi-pass membrane protein</topology>
    </subcellularLocation>
</comment>
<feature type="transmembrane region" description="Helical" evidence="6">
    <location>
        <begin position="119"/>
        <end position="140"/>
    </location>
</feature>
<dbReference type="EMBL" id="JBHSRF010000029">
    <property type="protein sequence ID" value="MFC6083499.1"/>
    <property type="molecule type" value="Genomic_DNA"/>
</dbReference>
<reference evidence="8" key="1">
    <citation type="journal article" date="2019" name="Int. J. Syst. Evol. Microbiol.">
        <title>The Global Catalogue of Microorganisms (GCM) 10K type strain sequencing project: providing services to taxonomists for standard genome sequencing and annotation.</title>
        <authorList>
            <consortium name="The Broad Institute Genomics Platform"/>
            <consortium name="The Broad Institute Genome Sequencing Center for Infectious Disease"/>
            <person name="Wu L."/>
            <person name="Ma J."/>
        </authorList>
    </citation>
    <scope>NUCLEOTIDE SEQUENCE [LARGE SCALE GENOMIC DNA]</scope>
    <source>
        <strain evidence="8">JCM 30346</strain>
    </source>
</reference>
<proteinExistence type="predicted"/>
<evidence type="ECO:0000256" key="3">
    <source>
        <dbReference type="ARBA" id="ARBA00022692"/>
    </source>
</evidence>
<keyword evidence="4 6" id="KW-1133">Transmembrane helix</keyword>
<feature type="transmembrane region" description="Helical" evidence="6">
    <location>
        <begin position="146"/>
        <end position="166"/>
    </location>
</feature>
<dbReference type="PANTHER" id="PTHR30086">
    <property type="entry name" value="ARGININE EXPORTER PROTEIN ARGO"/>
    <property type="match status" value="1"/>
</dbReference>
<evidence type="ECO:0000313" key="7">
    <source>
        <dbReference type="EMBL" id="MFC6083499.1"/>
    </source>
</evidence>
<gene>
    <name evidence="7" type="ORF">ACFP1K_20165</name>
</gene>
<organism evidence="7 8">
    <name type="scientific">Sphaerisporangium aureirubrum</name>
    <dbReference type="NCBI Taxonomy" id="1544736"/>
    <lineage>
        <taxon>Bacteria</taxon>
        <taxon>Bacillati</taxon>
        <taxon>Actinomycetota</taxon>
        <taxon>Actinomycetes</taxon>
        <taxon>Streptosporangiales</taxon>
        <taxon>Streptosporangiaceae</taxon>
        <taxon>Sphaerisporangium</taxon>
    </lineage>
</organism>
<keyword evidence="2" id="KW-1003">Cell membrane</keyword>
<dbReference type="Proteomes" id="UP001596137">
    <property type="component" value="Unassembled WGS sequence"/>
</dbReference>
<keyword evidence="8" id="KW-1185">Reference proteome</keyword>
<dbReference type="RefSeq" id="WP_380755513.1">
    <property type="nucleotide sequence ID" value="NZ_JBHSRF010000029.1"/>
</dbReference>
<feature type="transmembrane region" description="Helical" evidence="6">
    <location>
        <begin position="6"/>
        <end position="29"/>
    </location>
</feature>
<evidence type="ECO:0000256" key="4">
    <source>
        <dbReference type="ARBA" id="ARBA00022989"/>
    </source>
</evidence>
<evidence type="ECO:0000313" key="8">
    <source>
        <dbReference type="Proteomes" id="UP001596137"/>
    </source>
</evidence>
<evidence type="ECO:0000256" key="1">
    <source>
        <dbReference type="ARBA" id="ARBA00004651"/>
    </source>
</evidence>
<dbReference type="PIRSF" id="PIRSF006324">
    <property type="entry name" value="LeuE"/>
    <property type="match status" value="1"/>
</dbReference>
<accession>A0ABW1NJD1</accession>
<feature type="transmembrane region" description="Helical" evidence="6">
    <location>
        <begin position="71"/>
        <end position="88"/>
    </location>
</feature>
<dbReference type="Pfam" id="PF01810">
    <property type="entry name" value="LysE"/>
    <property type="match status" value="1"/>
</dbReference>
<keyword evidence="3 6" id="KW-0812">Transmembrane</keyword>
<dbReference type="PANTHER" id="PTHR30086:SF20">
    <property type="entry name" value="ARGININE EXPORTER PROTEIN ARGO-RELATED"/>
    <property type="match status" value="1"/>
</dbReference>
<protein>
    <submittedName>
        <fullName evidence="7">LysE family translocator</fullName>
    </submittedName>
</protein>
<sequence>MDWSAYGVFVTFAVIVVLLPGADFAVVVGNTLSGGRRRGSWSAIGVTSSNMVQGAAGAAGLGALIAGAQPVLQVVKWAGVLYLLYLGARTVRSAVRGRYAPLSGDGGDGAALGGWRQGFLSNITNPKVLMFYLAVLPQFLPHGAGLPVLLLFAVTHALLSLTYLLLLTTLLHRIRPLLTRRPVRQALDAATGLALLAFGARLATERV</sequence>